<dbReference type="InterPro" id="IPR017577">
    <property type="entry name" value="Ribazole_CobZ"/>
</dbReference>
<keyword evidence="2" id="KW-1185">Reference proteome</keyword>
<evidence type="ECO:0008006" key="3">
    <source>
        <dbReference type="Google" id="ProtNLM"/>
    </source>
</evidence>
<accession>A0ABU3VN76</accession>
<dbReference type="SUPFAM" id="SSF101307">
    <property type="entry name" value="YutG-like"/>
    <property type="match status" value="1"/>
</dbReference>
<protein>
    <recommendedName>
        <fullName evidence="3">Alpha-ribazole phosphatase CobZ</fullName>
    </recommendedName>
</protein>
<sequence length="181" mass="20058">MKLSNIDDGFKKNQPDVIEEAASRNITDVLEEFGITYTDMENTAMEFYVPHPGIETEEKARAVFKKEFDAAIRDSNLQLLIYTALLLEKEGQKGNLPGLSKKSFEQDLSFIIADEILGEAVAGYIGGTKGKFEFVRFDKNKPGILKELGMFMDDIIGGLLGGVSANMYTRAMIDADSEAKK</sequence>
<dbReference type="InterPro" id="IPR036681">
    <property type="entry name" value="PgpA-like_sf"/>
</dbReference>
<dbReference type="Proteomes" id="UP001272052">
    <property type="component" value="Unassembled WGS sequence"/>
</dbReference>
<organism evidence="1 2">
    <name type="scientific">Methanimicrococcus hacksteinii</name>
    <dbReference type="NCBI Taxonomy" id="3028293"/>
    <lineage>
        <taxon>Archaea</taxon>
        <taxon>Methanobacteriati</taxon>
        <taxon>Methanobacteriota</taxon>
        <taxon>Stenosarchaea group</taxon>
        <taxon>Methanomicrobia</taxon>
        <taxon>Methanosarcinales</taxon>
        <taxon>Methanosarcinaceae</taxon>
        <taxon>Methanimicrococcus</taxon>
    </lineage>
</organism>
<dbReference type="RefSeq" id="WP_318785182.1">
    <property type="nucleotide sequence ID" value="NZ_JAWDKC010000008.1"/>
</dbReference>
<dbReference type="EMBL" id="JAWDKC010000008">
    <property type="protein sequence ID" value="MDV0444774.1"/>
    <property type="molecule type" value="Genomic_DNA"/>
</dbReference>
<name>A0ABU3VN76_9EURY</name>
<reference evidence="1 2" key="1">
    <citation type="submission" date="2023-06" db="EMBL/GenBank/DDBJ databases">
        <title>Genome sequence of Methanimicrococcus sp. At1.</title>
        <authorList>
            <person name="Protasov E."/>
            <person name="Platt K."/>
            <person name="Poehlein A."/>
            <person name="Daniel R."/>
            <person name="Brune A."/>
        </authorList>
    </citation>
    <scope>NUCLEOTIDE SEQUENCE [LARGE SCALE GENOMIC DNA]</scope>
    <source>
        <strain evidence="1 2">At1</strain>
    </source>
</reference>
<dbReference type="NCBIfam" id="TIGR03161">
    <property type="entry name" value="ribazole_CobZ"/>
    <property type="match status" value="1"/>
</dbReference>
<comment type="caution">
    <text evidence="1">The sequence shown here is derived from an EMBL/GenBank/DDBJ whole genome shotgun (WGS) entry which is preliminary data.</text>
</comment>
<evidence type="ECO:0000313" key="1">
    <source>
        <dbReference type="EMBL" id="MDV0444774.1"/>
    </source>
</evidence>
<proteinExistence type="predicted"/>
<dbReference type="Gene3D" id="1.10.3760.10">
    <property type="entry name" value="PgpA-like"/>
    <property type="match status" value="1"/>
</dbReference>
<evidence type="ECO:0000313" key="2">
    <source>
        <dbReference type="Proteomes" id="UP001272052"/>
    </source>
</evidence>
<gene>
    <name evidence="1" type="ORF">MmiAt1_03120</name>
</gene>